<dbReference type="CDD" id="cd00367">
    <property type="entry name" value="PTS-HPr_like"/>
    <property type="match status" value="1"/>
</dbReference>
<dbReference type="SUPFAM" id="SSF55594">
    <property type="entry name" value="HPr-like"/>
    <property type="match status" value="1"/>
</dbReference>
<gene>
    <name evidence="5" type="ordered locus">Ethha_0597</name>
</gene>
<evidence type="ECO:0000313" key="5">
    <source>
        <dbReference type="EMBL" id="ADU26171.1"/>
    </source>
</evidence>
<sequence length="76" mass="8582">MEQFTYVIKDSGGIHARPAGMLVKKAAEFSSRVVLKKGQKAADIHRLFSIISLGANRAIRLRLKSKARMKKLRWTT</sequence>
<dbReference type="GO" id="GO:0009401">
    <property type="term" value="P:phosphoenolpyruvate-dependent sugar phosphotransferase system"/>
    <property type="evidence" value="ECO:0007669"/>
    <property type="project" value="UniProtKB-KW"/>
</dbReference>
<dbReference type="PANTHER" id="PTHR33705">
    <property type="entry name" value="PHOSPHOCARRIER PROTEIN HPR"/>
    <property type="match status" value="1"/>
</dbReference>
<comment type="subcellular location">
    <subcellularLocation>
        <location evidence="1">Cytoplasm</location>
    </subcellularLocation>
</comment>
<dbReference type="PANTHER" id="PTHR33705:SF2">
    <property type="entry name" value="PHOSPHOCARRIER PROTEIN NPR"/>
    <property type="match status" value="1"/>
</dbReference>
<dbReference type="Pfam" id="PF00381">
    <property type="entry name" value="PTS-HPr"/>
    <property type="match status" value="1"/>
</dbReference>
<reference evidence="5 6" key="1">
    <citation type="submission" date="2010-12" db="EMBL/GenBank/DDBJ databases">
        <title>Complete sequence of Ethanoligenens harbinense YUAN-3.</title>
        <authorList>
            <person name="Lucas S."/>
            <person name="Copeland A."/>
            <person name="Lapidus A."/>
            <person name="Cheng J.-F."/>
            <person name="Bruce D."/>
            <person name="Goodwin L."/>
            <person name="Pitluck S."/>
            <person name="Chertkov O."/>
            <person name="Misra M."/>
            <person name="Detter J.C."/>
            <person name="Han C."/>
            <person name="Tapia R."/>
            <person name="Land M."/>
            <person name="Hauser L."/>
            <person name="Jeffries C."/>
            <person name="Kyrpides N."/>
            <person name="Ivanova N."/>
            <person name="Mikhailova N."/>
            <person name="Wang A."/>
            <person name="Mouttaki H."/>
            <person name="He Z."/>
            <person name="Zhou J."/>
            <person name="Hemme C.L."/>
            <person name="Woyke T."/>
        </authorList>
    </citation>
    <scope>NUCLEOTIDE SEQUENCE [LARGE SCALE GENOMIC DNA]</scope>
    <source>
        <strain evidence="6">DSM 18485 / JCM 12961 / CGMCC 1.5033 / YUAN-3</strain>
    </source>
</reference>
<feature type="domain" description="HPr" evidence="4">
    <location>
        <begin position="1"/>
        <end position="76"/>
    </location>
</feature>
<name>E6U9I0_ETHHY</name>
<evidence type="ECO:0000313" key="6">
    <source>
        <dbReference type="Proteomes" id="UP000001551"/>
    </source>
</evidence>
<protein>
    <submittedName>
        <fullName evidence="5">Phosphoryl transfer system HPr</fullName>
    </submittedName>
</protein>
<dbReference type="GO" id="GO:0005737">
    <property type="term" value="C:cytoplasm"/>
    <property type="evidence" value="ECO:0007669"/>
    <property type="project" value="UniProtKB-SubCell"/>
</dbReference>
<dbReference type="InterPro" id="IPR050399">
    <property type="entry name" value="HPr"/>
</dbReference>
<proteinExistence type="predicted"/>
<dbReference type="PRINTS" id="PR00107">
    <property type="entry name" value="PHOSPHOCPHPR"/>
</dbReference>
<evidence type="ECO:0000256" key="3">
    <source>
        <dbReference type="ARBA" id="ARBA00022683"/>
    </source>
</evidence>
<dbReference type="eggNOG" id="COG1925">
    <property type="taxonomic scope" value="Bacteria"/>
</dbReference>
<keyword evidence="6" id="KW-1185">Reference proteome</keyword>
<dbReference type="EMBL" id="CP002400">
    <property type="protein sequence ID" value="ADU26171.1"/>
    <property type="molecule type" value="Genomic_DNA"/>
</dbReference>
<dbReference type="InterPro" id="IPR000032">
    <property type="entry name" value="HPr-like"/>
</dbReference>
<dbReference type="PROSITE" id="PS51350">
    <property type="entry name" value="PTS_HPR_DOM"/>
    <property type="match status" value="1"/>
</dbReference>
<keyword evidence="3" id="KW-0598">Phosphotransferase system</keyword>
<dbReference type="InterPro" id="IPR035895">
    <property type="entry name" value="HPr-like_sf"/>
</dbReference>
<evidence type="ECO:0000259" key="4">
    <source>
        <dbReference type="PROSITE" id="PS51350"/>
    </source>
</evidence>
<dbReference type="AlphaFoldDB" id="E6U9I0"/>
<accession>E6U9I0</accession>
<dbReference type="STRING" id="663278.Ethha_0597"/>
<dbReference type="Proteomes" id="UP000001551">
    <property type="component" value="Chromosome"/>
</dbReference>
<evidence type="ECO:0000256" key="1">
    <source>
        <dbReference type="ARBA" id="ARBA00004496"/>
    </source>
</evidence>
<evidence type="ECO:0000256" key="2">
    <source>
        <dbReference type="ARBA" id="ARBA00022490"/>
    </source>
</evidence>
<dbReference type="HOGENOM" id="CLU_2649067_0_0_9"/>
<keyword evidence="2" id="KW-0963">Cytoplasm</keyword>
<dbReference type="KEGG" id="eha:Ethha_0597"/>
<dbReference type="Gene3D" id="3.30.1340.10">
    <property type="entry name" value="HPr-like"/>
    <property type="match status" value="1"/>
</dbReference>
<dbReference type="NCBIfam" id="TIGR01003">
    <property type="entry name" value="PTS_HPr_family"/>
    <property type="match status" value="1"/>
</dbReference>
<organism evidence="5 6">
    <name type="scientific">Ethanoligenens harbinense (strain DSM 18485 / JCM 12961 / CGMCC 1.5033 / YUAN-3)</name>
    <dbReference type="NCBI Taxonomy" id="663278"/>
    <lineage>
        <taxon>Bacteria</taxon>
        <taxon>Bacillati</taxon>
        <taxon>Bacillota</taxon>
        <taxon>Clostridia</taxon>
        <taxon>Eubacteriales</taxon>
        <taxon>Oscillospiraceae</taxon>
        <taxon>Ethanoligenens</taxon>
    </lineage>
</organism>